<dbReference type="EMBL" id="JARPTC010000004">
    <property type="protein sequence ID" value="MDO7786293.1"/>
    <property type="molecule type" value="Genomic_DNA"/>
</dbReference>
<name>A0AAW7Z977_9FIRM</name>
<reference evidence="1" key="2">
    <citation type="submission" date="2023-03" db="EMBL/GenBank/DDBJ databases">
        <authorList>
            <person name="Zhang Z."/>
        </authorList>
    </citation>
    <scope>NUCLEOTIDE SEQUENCE</scope>
    <source>
        <strain evidence="1">DSA</strain>
    </source>
</reference>
<comment type="caution">
    <text evidence="1">The sequence shown here is derived from an EMBL/GenBank/DDBJ whole genome shotgun (WGS) entry which is preliminary data.</text>
</comment>
<accession>A0AAW7Z977</accession>
<reference evidence="1" key="1">
    <citation type="journal article" date="2023" name="J. Hazard. Mater.">
        <title>Anaerobic biodegradation of pyrene and benzo[a]pyrene by a new sulfate-reducing Desulforamulus aquiferis strain DSA.</title>
        <authorList>
            <person name="Zhang Z."/>
            <person name="Sun J."/>
            <person name="Gong X."/>
            <person name="Wang C."/>
            <person name="Wang H."/>
        </authorList>
    </citation>
    <scope>NUCLEOTIDE SEQUENCE</scope>
    <source>
        <strain evidence="1">DSA</strain>
    </source>
</reference>
<dbReference type="RefSeq" id="WP_304541236.1">
    <property type="nucleotide sequence ID" value="NZ_JARPTC010000004.1"/>
</dbReference>
<sequence length="125" mass="13931">MYKELLVKDIVFVGSNWDKSREKAECKVEELIPQFPACETCKTSHGGKDLFWVIEELKSGIIIKKYDCNVFSVCSLKCLLDRGLQKNAYYSIVGKLESGEVVATGFQGRNAVAINDFANTLAENA</sequence>
<protein>
    <submittedName>
        <fullName evidence="1">Uncharacterized protein</fullName>
    </submittedName>
</protein>
<evidence type="ECO:0000313" key="2">
    <source>
        <dbReference type="Proteomes" id="UP001172911"/>
    </source>
</evidence>
<evidence type="ECO:0000313" key="1">
    <source>
        <dbReference type="EMBL" id="MDO7786293.1"/>
    </source>
</evidence>
<dbReference type="AlphaFoldDB" id="A0AAW7Z977"/>
<proteinExistence type="predicted"/>
<gene>
    <name evidence="1" type="ORF">P6N53_03550</name>
</gene>
<organism evidence="1 2">
    <name type="scientific">Desulforamulus aquiferis</name>
    <dbReference type="NCBI Taxonomy" id="1397668"/>
    <lineage>
        <taxon>Bacteria</taxon>
        <taxon>Bacillati</taxon>
        <taxon>Bacillota</taxon>
        <taxon>Clostridia</taxon>
        <taxon>Eubacteriales</taxon>
        <taxon>Peptococcaceae</taxon>
        <taxon>Desulforamulus</taxon>
    </lineage>
</organism>
<dbReference type="Proteomes" id="UP001172911">
    <property type="component" value="Unassembled WGS sequence"/>
</dbReference>
<keyword evidence="2" id="KW-1185">Reference proteome</keyword>